<keyword evidence="10" id="KW-1185">Reference proteome</keyword>
<comment type="subcellular location">
    <subcellularLocation>
        <location evidence="1 7">Cell outer membrane</location>
        <topology evidence="1 7">Multi-pass membrane protein</topology>
    </subcellularLocation>
</comment>
<keyword evidence="5 7" id="KW-0472">Membrane</keyword>
<dbReference type="SUPFAM" id="SSF56935">
    <property type="entry name" value="Porins"/>
    <property type="match status" value="1"/>
</dbReference>
<feature type="domain" description="TonB-dependent receptor plug" evidence="8">
    <location>
        <begin position="146"/>
        <end position="254"/>
    </location>
</feature>
<dbReference type="GO" id="GO:0009279">
    <property type="term" value="C:cell outer membrane"/>
    <property type="evidence" value="ECO:0007669"/>
    <property type="project" value="UniProtKB-SubCell"/>
</dbReference>
<comment type="caution">
    <text evidence="9">The sequence shown here is derived from an EMBL/GenBank/DDBJ whole genome shotgun (WGS) entry which is preliminary data.</text>
</comment>
<organism evidence="9 10">
    <name type="scientific">Flavobacterium cutihirudinis</name>
    <dbReference type="NCBI Taxonomy" id="1265740"/>
    <lineage>
        <taxon>Bacteria</taxon>
        <taxon>Pseudomonadati</taxon>
        <taxon>Bacteroidota</taxon>
        <taxon>Flavobacteriia</taxon>
        <taxon>Flavobacteriales</taxon>
        <taxon>Flavobacteriaceae</taxon>
        <taxon>Flavobacterium</taxon>
    </lineage>
</organism>
<reference evidence="9 10" key="1">
    <citation type="submission" date="2018-07" db="EMBL/GenBank/DDBJ databases">
        <title>Genomic Encyclopedia of Archaeal and Bacterial Type Strains, Phase II (KMG-II): from individual species to whole genera.</title>
        <authorList>
            <person name="Goeker M."/>
        </authorList>
    </citation>
    <scope>NUCLEOTIDE SEQUENCE [LARGE SCALE GENOMIC DNA]</scope>
    <source>
        <strain evidence="9 10">DSM 25795</strain>
    </source>
</reference>
<evidence type="ECO:0000256" key="3">
    <source>
        <dbReference type="ARBA" id="ARBA00022452"/>
    </source>
</evidence>
<accession>A0A3D9FV87</accession>
<evidence type="ECO:0000256" key="1">
    <source>
        <dbReference type="ARBA" id="ARBA00004571"/>
    </source>
</evidence>
<keyword evidence="4 7" id="KW-0812">Transmembrane</keyword>
<evidence type="ECO:0000256" key="2">
    <source>
        <dbReference type="ARBA" id="ARBA00022448"/>
    </source>
</evidence>
<gene>
    <name evidence="9" type="ORF">BD847_2938</name>
</gene>
<evidence type="ECO:0000313" key="10">
    <source>
        <dbReference type="Proteomes" id="UP000257004"/>
    </source>
</evidence>
<comment type="similarity">
    <text evidence="7">Belongs to the TonB-dependent receptor family.</text>
</comment>
<dbReference type="InterPro" id="IPR037066">
    <property type="entry name" value="Plug_dom_sf"/>
</dbReference>
<dbReference type="Gene3D" id="2.40.170.20">
    <property type="entry name" value="TonB-dependent receptor, beta-barrel domain"/>
    <property type="match status" value="1"/>
</dbReference>
<protein>
    <submittedName>
        <fullName evidence="9">TonB-linked SusC/RagA family outer membrane protein</fullName>
    </submittedName>
</protein>
<dbReference type="InterPro" id="IPR012910">
    <property type="entry name" value="Plug_dom"/>
</dbReference>
<dbReference type="NCBIfam" id="TIGR04056">
    <property type="entry name" value="OMP_RagA_SusC"/>
    <property type="match status" value="1"/>
</dbReference>
<keyword evidence="2 7" id="KW-0813">Transport</keyword>
<keyword evidence="6 7" id="KW-0998">Cell outer membrane</keyword>
<dbReference type="InterPro" id="IPR023997">
    <property type="entry name" value="TonB-dep_OMP_SusC/RagA_CS"/>
</dbReference>
<keyword evidence="3 7" id="KW-1134">Transmembrane beta strand</keyword>
<proteinExistence type="inferred from homology"/>
<dbReference type="Gene3D" id="2.60.40.1120">
    <property type="entry name" value="Carboxypeptidase-like, regulatory domain"/>
    <property type="match status" value="1"/>
</dbReference>
<evidence type="ECO:0000256" key="6">
    <source>
        <dbReference type="ARBA" id="ARBA00023237"/>
    </source>
</evidence>
<name>A0A3D9FV87_9FLAO</name>
<sequence>MRLTKNRPRVFWPKNLFAHFSKFTPIVFCTIALHASASTNPTTEATTKIHSSFVQKTIKGKVVDEQGLPVPGANIIVKGTKISTQTDMDGSFSISVSGNASKLIVSYIGMQEQEVAITGNTLTIVLKQTGQKLEEVVVVGYGKQKKVNLSGAVSTVDTKMITNRAVSNLTNTLQGTVPGLTVIARPGDVGGDIGTINLRGKGNFGSSSPLFIIDGVIATAEYFNRINSNDVESMSVLKDASSSAIYGSRAAYGVIVVTTKKGKEGKAQFNYNSYFGVQSAVILPNRVDALQYAELYNEARLNAGKSVFYSPDEINKIKNNSDPDHYANTDWYKLLLQKSSPIFEHEINVSGGGATRYFISGSFFEQNSLFANKKINRYSFRSNTESKVSDKFTIGTTISYSHDRLDNENGDLNFTSIDRLVPLSVATQSDGSYGVFTGKVTQSGGYYYRLLKEGGRSGYTKDRFLGALRAVFSPVKGLDITGSVSYSLDNDFTNSFINRLPALVNFDTKADVPGTAVVQNSYNEQWSNLGKFLTDLTISYDKKLDKHNFKILGGLSYEDNSGRNISVTRKGYVTNNIESINAGSSDPINTSASGAPGQNAFQSFFGRVTYAYNNKYLFESSLRYDGSSKFPVENRFGLFPSFSGAWRISQEEFMKSTEWISELKLRASWGKLGSVSNVGNYDYYNTLNSGTQIILDGTKQDGIVPGQIYNPLLGWEKVNMTNIGLDLALWNNKFNLQVDAYNKLTDGILLPNPYIPAEAGLSTIPPINLGQVTNNGLELSVSYNNKAGALKYSVGANMSRIWNKVSDLGDVQETPPDGNYINRVGSQVGSFYMWQAEGLFADANDVANHATQSTNTKPGDIKYKDQNGDGKIDGDDRVILGSEIPKLTYGFNSTLEYKNFDFAVMLQGVQGTKAYLEAEAAQAFFNGAGVKTYALDRWTTENPNPNAAYPRMLLSADNTQNLQKSSFWLFDTSYLRVKSMSLGYNLPRTVLEKIKLQGFRLYLAGNNLFTIRGDKRMKDFDPEVASQRASYPQLKTYSFGINLSF</sequence>
<evidence type="ECO:0000256" key="5">
    <source>
        <dbReference type="ARBA" id="ARBA00023136"/>
    </source>
</evidence>
<dbReference type="Proteomes" id="UP000257004">
    <property type="component" value="Unassembled WGS sequence"/>
</dbReference>
<dbReference type="Pfam" id="PF13715">
    <property type="entry name" value="CarbopepD_reg_2"/>
    <property type="match status" value="1"/>
</dbReference>
<dbReference type="SUPFAM" id="SSF49464">
    <property type="entry name" value="Carboxypeptidase regulatory domain-like"/>
    <property type="match status" value="1"/>
</dbReference>
<dbReference type="InterPro" id="IPR023996">
    <property type="entry name" value="TonB-dep_OMP_SusC/RagA"/>
</dbReference>
<dbReference type="InterPro" id="IPR036942">
    <property type="entry name" value="Beta-barrel_TonB_sf"/>
</dbReference>
<dbReference type="PROSITE" id="PS52016">
    <property type="entry name" value="TONB_DEPENDENT_REC_3"/>
    <property type="match status" value="1"/>
</dbReference>
<evidence type="ECO:0000256" key="7">
    <source>
        <dbReference type="PROSITE-ProRule" id="PRU01360"/>
    </source>
</evidence>
<dbReference type="Pfam" id="PF07715">
    <property type="entry name" value="Plug"/>
    <property type="match status" value="1"/>
</dbReference>
<dbReference type="AlphaFoldDB" id="A0A3D9FV87"/>
<dbReference type="InterPro" id="IPR008969">
    <property type="entry name" value="CarboxyPept-like_regulatory"/>
</dbReference>
<dbReference type="RefSeq" id="WP_115888932.1">
    <property type="nucleotide sequence ID" value="NZ_QRDQ01000009.1"/>
</dbReference>
<dbReference type="NCBIfam" id="TIGR04057">
    <property type="entry name" value="SusC_RagA_signa"/>
    <property type="match status" value="1"/>
</dbReference>
<dbReference type="Gene3D" id="2.170.130.10">
    <property type="entry name" value="TonB-dependent receptor, plug domain"/>
    <property type="match status" value="1"/>
</dbReference>
<dbReference type="EMBL" id="QRDQ01000009">
    <property type="protein sequence ID" value="RED23864.1"/>
    <property type="molecule type" value="Genomic_DNA"/>
</dbReference>
<evidence type="ECO:0000256" key="4">
    <source>
        <dbReference type="ARBA" id="ARBA00022692"/>
    </source>
</evidence>
<dbReference type="InterPro" id="IPR039426">
    <property type="entry name" value="TonB-dep_rcpt-like"/>
</dbReference>
<dbReference type="OrthoDB" id="9768177at2"/>
<evidence type="ECO:0000259" key="8">
    <source>
        <dbReference type="Pfam" id="PF07715"/>
    </source>
</evidence>
<evidence type="ECO:0000313" key="9">
    <source>
        <dbReference type="EMBL" id="RED23864.1"/>
    </source>
</evidence>